<comment type="caution">
    <text evidence="6">The sequence shown here is derived from an EMBL/GenBank/DDBJ whole genome shotgun (WGS) entry which is preliminary data.</text>
</comment>
<dbReference type="PROSITE" id="PS00687">
    <property type="entry name" value="ALDEHYDE_DEHYDR_GLU"/>
    <property type="match status" value="1"/>
</dbReference>
<dbReference type="PANTHER" id="PTHR42804">
    <property type="entry name" value="ALDEHYDE DEHYDROGENASE"/>
    <property type="match status" value="1"/>
</dbReference>
<comment type="similarity">
    <text evidence="1 4">Belongs to the aldehyde dehydrogenase family.</text>
</comment>
<evidence type="ECO:0000256" key="4">
    <source>
        <dbReference type="RuleBase" id="RU003345"/>
    </source>
</evidence>
<evidence type="ECO:0000313" key="6">
    <source>
        <dbReference type="EMBL" id="EQB14327.1"/>
    </source>
</evidence>
<dbReference type="RefSeq" id="WP_021234452.1">
    <property type="nucleotide sequence ID" value="NZ_ATHL01000082.1"/>
</dbReference>
<dbReference type="OrthoDB" id="9761688at2"/>
<dbReference type="InterPro" id="IPR016163">
    <property type="entry name" value="Ald_DH_C"/>
</dbReference>
<dbReference type="PANTHER" id="PTHR42804:SF1">
    <property type="entry name" value="ALDEHYDE DEHYDROGENASE-RELATED"/>
    <property type="match status" value="1"/>
</dbReference>
<dbReference type="CDD" id="cd07139">
    <property type="entry name" value="ALDH_AldA-Rv0768"/>
    <property type="match status" value="1"/>
</dbReference>
<dbReference type="PATRIC" id="fig|1096930.3.peg.2612"/>
<evidence type="ECO:0000259" key="5">
    <source>
        <dbReference type="Pfam" id="PF00171"/>
    </source>
</evidence>
<dbReference type="Proteomes" id="UP000015527">
    <property type="component" value="Unassembled WGS sequence"/>
</dbReference>
<keyword evidence="7" id="KW-1185">Reference proteome</keyword>
<dbReference type="Gene3D" id="3.40.605.10">
    <property type="entry name" value="Aldehyde Dehydrogenase, Chain A, domain 1"/>
    <property type="match status" value="1"/>
</dbReference>
<gene>
    <name evidence="6" type="ORF">L284_13100</name>
</gene>
<dbReference type="InterPro" id="IPR016161">
    <property type="entry name" value="Ald_DH/histidinol_DH"/>
</dbReference>
<proteinExistence type="inferred from homology"/>
<dbReference type="eggNOG" id="COG1012">
    <property type="taxonomic scope" value="Bacteria"/>
</dbReference>
<dbReference type="GO" id="GO:0016620">
    <property type="term" value="F:oxidoreductase activity, acting on the aldehyde or oxo group of donors, NAD or NADP as acceptor"/>
    <property type="evidence" value="ECO:0007669"/>
    <property type="project" value="InterPro"/>
</dbReference>
<dbReference type="EMBL" id="ATHL01000082">
    <property type="protein sequence ID" value="EQB14327.1"/>
    <property type="molecule type" value="Genomic_DNA"/>
</dbReference>
<name>T0HMW3_9SPHN</name>
<reference evidence="6 7" key="1">
    <citation type="journal article" date="2013" name="Genome Announc.">
        <title>Genome Sequence of Novosphingobium lindaniclasticum LE124T, Isolated from a Hexachlorocyclohexane Dumpsite.</title>
        <authorList>
            <person name="Saxena A."/>
            <person name="Nayyar N."/>
            <person name="Sangwan N."/>
            <person name="Kumari R."/>
            <person name="Khurana J.P."/>
            <person name="Lal R."/>
        </authorList>
    </citation>
    <scope>NUCLEOTIDE SEQUENCE [LARGE SCALE GENOMIC DNA]</scope>
    <source>
        <strain evidence="6 7">LE124</strain>
    </source>
</reference>
<evidence type="ECO:0000256" key="2">
    <source>
        <dbReference type="ARBA" id="ARBA00023002"/>
    </source>
</evidence>
<dbReference type="InterPro" id="IPR015590">
    <property type="entry name" value="Aldehyde_DH_dom"/>
</dbReference>
<dbReference type="Pfam" id="PF00171">
    <property type="entry name" value="Aldedh"/>
    <property type="match status" value="1"/>
</dbReference>
<dbReference type="Gene3D" id="3.40.309.10">
    <property type="entry name" value="Aldehyde Dehydrogenase, Chain A, domain 2"/>
    <property type="match status" value="1"/>
</dbReference>
<evidence type="ECO:0000256" key="3">
    <source>
        <dbReference type="PROSITE-ProRule" id="PRU10007"/>
    </source>
</evidence>
<accession>T0HMW3</accession>
<evidence type="ECO:0000313" key="7">
    <source>
        <dbReference type="Proteomes" id="UP000015527"/>
    </source>
</evidence>
<keyword evidence="2 4" id="KW-0560">Oxidoreductase</keyword>
<sequence length="490" mass="52110">MIPTLTPMRAFEQRHPGCLYIGGTWQRPVGQAALDIVHPASGDVVARVAAAGRGDVDRAVGAAHRAFHHGPWPRLAMAERAAPLRRLAVAIRSRADEIGHAVTLEMGALLSESLAGARAAANLCDYYADLAESVPDREERAWGGGKAYVAQIPVGVVVAIVPWNAPLSLSILKLAPALAAGCTIILKTAPSTPLDALLLAECMDDAGFPEGVVSILPGDNDAGEALLRDERIDKVTFTGSTGVGQHIGAVCGSRVARQALELGGKSAAIVMRDMDAETVARRLAPASMRLTGQACSALTRVLLPRQHAASYTEALVAEFAKLKVGDPYDAATSLAPLALERQRDRVEDYVSSGIAEGATLAYGGRRPEGFERGWYHEPTIFARVSNSMRIAREEIFGPVVSLIEYDGEEEAIAIANDSDYGLYASVYSDDEDAVCRLAGRLRVGNVSRAGLYIDRTLPYGGLKKSGVSREGGIEGLRSFQEVQTIYLPAT</sequence>
<dbReference type="InterPro" id="IPR029510">
    <property type="entry name" value="Ald_DH_CS_GLU"/>
</dbReference>
<dbReference type="FunFam" id="3.40.605.10:FF:000007">
    <property type="entry name" value="NAD/NADP-dependent betaine aldehyde dehydrogenase"/>
    <property type="match status" value="1"/>
</dbReference>
<protein>
    <recommendedName>
        <fullName evidence="5">Aldehyde dehydrogenase domain-containing protein</fullName>
    </recommendedName>
</protein>
<feature type="active site" evidence="3">
    <location>
        <position position="261"/>
    </location>
</feature>
<organism evidence="6 7">
    <name type="scientific">Novosphingobium lindaniclasticum LE124</name>
    <dbReference type="NCBI Taxonomy" id="1096930"/>
    <lineage>
        <taxon>Bacteria</taxon>
        <taxon>Pseudomonadati</taxon>
        <taxon>Pseudomonadota</taxon>
        <taxon>Alphaproteobacteria</taxon>
        <taxon>Sphingomonadales</taxon>
        <taxon>Sphingomonadaceae</taxon>
        <taxon>Novosphingobium</taxon>
    </lineage>
</organism>
<dbReference type="SUPFAM" id="SSF53720">
    <property type="entry name" value="ALDH-like"/>
    <property type="match status" value="1"/>
</dbReference>
<dbReference type="InterPro" id="IPR016162">
    <property type="entry name" value="Ald_DH_N"/>
</dbReference>
<feature type="domain" description="Aldehyde dehydrogenase" evidence="5">
    <location>
        <begin position="32"/>
        <end position="485"/>
    </location>
</feature>
<dbReference type="AlphaFoldDB" id="T0HMW3"/>
<evidence type="ECO:0000256" key="1">
    <source>
        <dbReference type="ARBA" id="ARBA00009986"/>
    </source>
</evidence>